<evidence type="ECO:0000256" key="3">
    <source>
        <dbReference type="ARBA" id="ARBA00022448"/>
    </source>
</evidence>
<dbReference type="Gene3D" id="3.30.2090.10">
    <property type="entry name" value="Multidrug efflux transporter AcrB TolC docking domain, DN and DC subdomains"/>
    <property type="match status" value="2"/>
</dbReference>
<feature type="transmembrane region" description="Helical" evidence="9">
    <location>
        <begin position="342"/>
        <end position="361"/>
    </location>
</feature>
<dbReference type="InterPro" id="IPR001036">
    <property type="entry name" value="Acrflvin-R"/>
</dbReference>
<comment type="similarity">
    <text evidence="2">Belongs to the resistance-nodulation-cell division (RND) (TC 2.A.6) family.</text>
</comment>
<dbReference type="InterPro" id="IPR027463">
    <property type="entry name" value="AcrB_DN_DC_subdom"/>
</dbReference>
<keyword evidence="6 9" id="KW-0812">Transmembrane</keyword>
<dbReference type="PANTHER" id="PTHR32063:SF11">
    <property type="entry name" value="CATION OR DRUG EFFLUX SYSTEM PROTEIN"/>
    <property type="match status" value="1"/>
</dbReference>
<dbReference type="PANTHER" id="PTHR32063">
    <property type="match status" value="1"/>
</dbReference>
<evidence type="ECO:0000256" key="8">
    <source>
        <dbReference type="ARBA" id="ARBA00023136"/>
    </source>
</evidence>
<sequence>MIPRFFIDRPIFAAVLSLVVTLAGALAAPVLPVSQYPSVTPPTVQVDCNYPGASASVVSQTIASPVEQQVNGVEEMLYMTSQCTSDGSYTLTVTFRPGTDLNMAQVRVLNRVALAMPQLPDVVRATGVTTRKRSPELLMTVSMNSPDGTYDQTYLSNYALLRVREEIARVPGVSDVTIFGQRDYAMRVWVNPERLAALSLTPADVVAALRQQNLSIVAGRVGQADGDGATPFEFTVSGLGRLTHEAEFAEIVVKVGEAGQVVKIKDVARVELGAKAQDVNSRFDRKPTTGLGIFLMSNANAVETSAEVLGRMERLGKEFPPGIRWEIGYDTAPFIKDSIKEVVYSLRDAIILVALVVLVFLQSWRAAIIPLAAVPVAIVGTFSAMYLAGFSVNNLTLFGLVLAVGIVVDDAIVVVEAVQHKLDQGLPPREATIRAMDEVSGPVIAVGVVLAAVFVPCAFLSGIIGSFFRQFALTIAVSTLLSTLNSLTLSPALAAILLRPKHGAAPTTWLGRQVSRVLLPLTLFGRGFDRFFGWSNRTYVRVVGFGLRVPVLILAGYAGLIAAGVYGYRQLPTGFIPQQDKGYLIASLQLPDASSAERTVEVLQELARVALEYEVPVAAREGEEGAEMVEKDGATTWQKKVRPVAHVNGIAGNSFVLSAYGSNFGSMFVILKDFDERRDPKLFAPVVAKALADRYAQKVPGAQVNVFGAPAVSGLGRAGGFRVMIEDRGGAGADALERTTKAFVDRANQQPQVNGLFTVYKTNSPQVFLDVDRAACLTHGVDLTDVYATLQGGMGSRYVNDFNRFGRTWQVNVQADGPFRNQLEDIRKLKVRNNAGQMVPLAAVTDVRVQAGPLVISRYNTYPAAAVNGNVAAGVSTGDARALLERLAEDELPQGTMAAEWTELFYLEDLANRAELRLPGGFSFRGQTTVLVFLLSVSFVFLILAALYESWAFPMAVILVVPVCVACSLAAVWVTDPGSAAESLRQAGVTPDWWGGFGGRLLSGGEWLDANAISPVSKPLGRLGTFKQDINVFTQVGFVVLIGLACKNAILIVEFAKVRRDAGADLRTAILEACTLRFRPIMMTSVAFILGVLPLAVARGAGAEMRQALGIAVLGGMIGVTVFGVVLTPIFFAVVDRVTHSRLFTHPYAVAAGRGVLYVVGFRFVRPALLSAAAGVRRLARNRFGA</sequence>
<feature type="transmembrane region" description="Helical" evidence="9">
    <location>
        <begin position="1109"/>
        <end position="1135"/>
    </location>
</feature>
<accession>A0A517XTL2</accession>
<keyword evidence="11" id="KW-1185">Reference proteome</keyword>
<dbReference type="OrthoDB" id="220575at2"/>
<keyword evidence="3" id="KW-0813">Transport</keyword>
<evidence type="ECO:0000256" key="7">
    <source>
        <dbReference type="ARBA" id="ARBA00022989"/>
    </source>
</evidence>
<dbReference type="FunFam" id="1.20.1640.10:FF:000001">
    <property type="entry name" value="Efflux pump membrane transporter"/>
    <property type="match status" value="1"/>
</dbReference>
<proteinExistence type="inferred from homology"/>
<dbReference type="Gene3D" id="1.20.1640.10">
    <property type="entry name" value="Multidrug efflux transporter AcrB transmembrane domain"/>
    <property type="match status" value="3"/>
</dbReference>
<evidence type="ECO:0000313" key="10">
    <source>
        <dbReference type="EMBL" id="QDU20841.1"/>
    </source>
</evidence>
<evidence type="ECO:0000256" key="1">
    <source>
        <dbReference type="ARBA" id="ARBA00004429"/>
    </source>
</evidence>
<dbReference type="EMBL" id="CP036273">
    <property type="protein sequence ID" value="QDU20841.1"/>
    <property type="molecule type" value="Genomic_DNA"/>
</dbReference>
<reference evidence="10 11" key="1">
    <citation type="submission" date="2019-02" db="EMBL/GenBank/DDBJ databases">
        <title>Deep-cultivation of Planctomycetes and their phenomic and genomic characterization uncovers novel biology.</title>
        <authorList>
            <person name="Wiegand S."/>
            <person name="Jogler M."/>
            <person name="Boedeker C."/>
            <person name="Pinto D."/>
            <person name="Vollmers J."/>
            <person name="Rivas-Marin E."/>
            <person name="Kohn T."/>
            <person name="Peeters S.H."/>
            <person name="Heuer A."/>
            <person name="Rast P."/>
            <person name="Oberbeckmann S."/>
            <person name="Bunk B."/>
            <person name="Jeske O."/>
            <person name="Meyerdierks A."/>
            <person name="Storesund J.E."/>
            <person name="Kallscheuer N."/>
            <person name="Luecker S."/>
            <person name="Lage O.M."/>
            <person name="Pohl T."/>
            <person name="Merkel B.J."/>
            <person name="Hornburger P."/>
            <person name="Mueller R.-W."/>
            <person name="Bruemmer F."/>
            <person name="Labrenz M."/>
            <person name="Spormann A.M."/>
            <person name="Op den Camp H."/>
            <person name="Overmann J."/>
            <person name="Amann R."/>
            <person name="Jetten M.S.M."/>
            <person name="Mascher T."/>
            <person name="Medema M.H."/>
            <person name="Devos D.P."/>
            <person name="Kaster A.-K."/>
            <person name="Ovreas L."/>
            <person name="Rohde M."/>
            <person name="Galperin M.Y."/>
            <person name="Jogler C."/>
        </authorList>
    </citation>
    <scope>NUCLEOTIDE SEQUENCE [LARGE SCALE GENOMIC DNA]</scope>
    <source>
        <strain evidence="10 11">ETA_A1</strain>
    </source>
</reference>
<evidence type="ECO:0000256" key="4">
    <source>
        <dbReference type="ARBA" id="ARBA00022475"/>
    </source>
</evidence>
<feature type="transmembrane region" description="Helical" evidence="9">
    <location>
        <begin position="368"/>
        <end position="389"/>
    </location>
</feature>
<organism evidence="10 11">
    <name type="scientific">Urbifossiella limnaea</name>
    <dbReference type="NCBI Taxonomy" id="2528023"/>
    <lineage>
        <taxon>Bacteria</taxon>
        <taxon>Pseudomonadati</taxon>
        <taxon>Planctomycetota</taxon>
        <taxon>Planctomycetia</taxon>
        <taxon>Gemmatales</taxon>
        <taxon>Gemmataceae</taxon>
        <taxon>Urbifossiella</taxon>
    </lineage>
</organism>
<dbReference type="GO" id="GO:0042910">
    <property type="term" value="F:xenobiotic transmembrane transporter activity"/>
    <property type="evidence" value="ECO:0007669"/>
    <property type="project" value="TreeGrafter"/>
</dbReference>
<dbReference type="Pfam" id="PF00873">
    <property type="entry name" value="ACR_tran"/>
    <property type="match status" value="3"/>
</dbReference>
<keyword evidence="8 9" id="KW-0472">Membrane</keyword>
<feature type="transmembrane region" description="Helical" evidence="9">
    <location>
        <begin position="1076"/>
        <end position="1097"/>
    </location>
</feature>
<name>A0A517XTL2_9BACT</name>
<keyword evidence="4" id="KW-1003">Cell membrane</keyword>
<dbReference type="SUPFAM" id="SSF82693">
    <property type="entry name" value="Multidrug efflux transporter AcrB pore domain, PN1, PN2, PC1 and PC2 subdomains"/>
    <property type="match status" value="4"/>
</dbReference>
<feature type="transmembrane region" description="Helical" evidence="9">
    <location>
        <begin position="954"/>
        <end position="975"/>
    </location>
</feature>
<dbReference type="InterPro" id="IPR004764">
    <property type="entry name" value="MdtF-like"/>
</dbReference>
<dbReference type="RefSeq" id="WP_145239085.1">
    <property type="nucleotide sequence ID" value="NZ_CP036273.1"/>
</dbReference>
<dbReference type="AlphaFoldDB" id="A0A517XTL2"/>
<dbReference type="NCBIfam" id="TIGR00915">
    <property type="entry name" value="2A0602"/>
    <property type="match status" value="1"/>
</dbReference>
<dbReference type="Gene3D" id="3.30.70.1320">
    <property type="entry name" value="Multidrug efflux transporter AcrB pore domain like"/>
    <property type="match status" value="1"/>
</dbReference>
<comment type="subcellular location">
    <subcellularLocation>
        <location evidence="1">Cell inner membrane</location>
        <topology evidence="1">Multi-pass membrane protein</topology>
    </subcellularLocation>
</comment>
<keyword evidence="5" id="KW-0997">Cell inner membrane</keyword>
<keyword evidence="7 9" id="KW-1133">Transmembrane helix</keyword>
<dbReference type="SUPFAM" id="SSF82866">
    <property type="entry name" value="Multidrug efflux transporter AcrB transmembrane domain"/>
    <property type="match status" value="3"/>
</dbReference>
<evidence type="ECO:0000256" key="2">
    <source>
        <dbReference type="ARBA" id="ARBA00010942"/>
    </source>
</evidence>
<protein>
    <submittedName>
        <fullName evidence="10">Efflux pump membrane transporter BepE</fullName>
    </submittedName>
</protein>
<dbReference type="PRINTS" id="PR00702">
    <property type="entry name" value="ACRIFLAVINRP"/>
</dbReference>
<feature type="transmembrane region" description="Helical" evidence="9">
    <location>
        <begin position="930"/>
        <end position="948"/>
    </location>
</feature>
<feature type="transmembrane region" description="Helical" evidence="9">
    <location>
        <begin position="439"/>
        <end position="465"/>
    </location>
</feature>
<feature type="transmembrane region" description="Helical" evidence="9">
    <location>
        <begin position="1032"/>
        <end position="1056"/>
    </location>
</feature>
<dbReference type="GO" id="GO:0015562">
    <property type="term" value="F:efflux transmembrane transporter activity"/>
    <property type="evidence" value="ECO:0007669"/>
    <property type="project" value="InterPro"/>
</dbReference>
<evidence type="ECO:0000256" key="6">
    <source>
        <dbReference type="ARBA" id="ARBA00022692"/>
    </source>
</evidence>
<dbReference type="Proteomes" id="UP000319576">
    <property type="component" value="Chromosome"/>
</dbReference>
<gene>
    <name evidence="10" type="primary">bepE_4</name>
    <name evidence="10" type="ORF">ETAA1_28020</name>
</gene>
<dbReference type="Gene3D" id="3.30.70.1440">
    <property type="entry name" value="Multidrug efflux transporter AcrB pore domain"/>
    <property type="match status" value="1"/>
</dbReference>
<evidence type="ECO:0000256" key="5">
    <source>
        <dbReference type="ARBA" id="ARBA00022519"/>
    </source>
</evidence>
<dbReference type="GO" id="GO:0009636">
    <property type="term" value="P:response to toxic substance"/>
    <property type="evidence" value="ECO:0007669"/>
    <property type="project" value="UniProtKB-ARBA"/>
</dbReference>
<feature type="transmembrane region" description="Helical" evidence="9">
    <location>
        <begin position="395"/>
        <end position="418"/>
    </location>
</feature>
<feature type="transmembrane region" description="Helical" evidence="9">
    <location>
        <begin position="471"/>
        <end position="498"/>
    </location>
</feature>
<dbReference type="Gene3D" id="3.30.70.1430">
    <property type="entry name" value="Multidrug efflux transporter AcrB pore domain"/>
    <property type="match status" value="2"/>
</dbReference>
<evidence type="ECO:0000256" key="9">
    <source>
        <dbReference type="SAM" id="Phobius"/>
    </source>
</evidence>
<evidence type="ECO:0000313" key="11">
    <source>
        <dbReference type="Proteomes" id="UP000319576"/>
    </source>
</evidence>
<dbReference type="FunFam" id="3.30.70.1430:FF:000001">
    <property type="entry name" value="Efflux pump membrane transporter"/>
    <property type="match status" value="1"/>
</dbReference>
<dbReference type="GO" id="GO:0005886">
    <property type="term" value="C:plasma membrane"/>
    <property type="evidence" value="ECO:0007669"/>
    <property type="project" value="UniProtKB-SubCell"/>
</dbReference>
<feature type="transmembrane region" description="Helical" evidence="9">
    <location>
        <begin position="548"/>
        <end position="568"/>
    </location>
</feature>
<dbReference type="KEGG" id="uli:ETAA1_28020"/>
<dbReference type="SUPFAM" id="SSF82714">
    <property type="entry name" value="Multidrug efflux transporter AcrB TolC docking domain, DN and DC subdomains"/>
    <property type="match status" value="2"/>
</dbReference>